<dbReference type="Proteomes" id="UP000677228">
    <property type="component" value="Unassembled WGS sequence"/>
</dbReference>
<proteinExistence type="predicted"/>
<organism evidence="2 3">
    <name type="scientific">Didymodactylos carnosus</name>
    <dbReference type="NCBI Taxonomy" id="1234261"/>
    <lineage>
        <taxon>Eukaryota</taxon>
        <taxon>Metazoa</taxon>
        <taxon>Spiralia</taxon>
        <taxon>Gnathifera</taxon>
        <taxon>Rotifera</taxon>
        <taxon>Eurotatoria</taxon>
        <taxon>Bdelloidea</taxon>
        <taxon>Philodinida</taxon>
        <taxon>Philodinidae</taxon>
        <taxon>Didymodactylos</taxon>
    </lineage>
</organism>
<dbReference type="AlphaFoldDB" id="A0A8S2RAK1"/>
<name>A0A8S2RAK1_9BILA</name>
<comment type="caution">
    <text evidence="2">The sequence shown here is derived from an EMBL/GenBank/DDBJ whole genome shotgun (WGS) entry which is preliminary data.</text>
</comment>
<reference evidence="2" key="1">
    <citation type="submission" date="2021-02" db="EMBL/GenBank/DDBJ databases">
        <authorList>
            <person name="Nowell W R."/>
        </authorList>
    </citation>
    <scope>NUCLEOTIDE SEQUENCE</scope>
</reference>
<evidence type="ECO:0000313" key="1">
    <source>
        <dbReference type="EMBL" id="CAF1330023.1"/>
    </source>
</evidence>
<dbReference type="Proteomes" id="UP000682733">
    <property type="component" value="Unassembled WGS sequence"/>
</dbReference>
<protein>
    <submittedName>
        <fullName evidence="2">Uncharacterized protein</fullName>
    </submittedName>
</protein>
<dbReference type="EMBL" id="CAJNOK010021287">
    <property type="protein sequence ID" value="CAF1330023.1"/>
    <property type="molecule type" value="Genomic_DNA"/>
</dbReference>
<dbReference type="EMBL" id="CAJOBA010042907">
    <property type="protein sequence ID" value="CAF4141527.1"/>
    <property type="molecule type" value="Genomic_DNA"/>
</dbReference>
<evidence type="ECO:0000313" key="2">
    <source>
        <dbReference type="EMBL" id="CAF4141527.1"/>
    </source>
</evidence>
<evidence type="ECO:0000313" key="3">
    <source>
        <dbReference type="Proteomes" id="UP000682733"/>
    </source>
</evidence>
<sequence>DHTQYLNEIQDEKPKCNHLLEQLQTWLEQKQKKFTQLNDTNCDEKTLMERMNRIEGLDSIKDGYSILKNIQNLKEKQRRVLNENDEQSIDKRVKQYQ</sequence>
<feature type="non-terminal residue" evidence="2">
    <location>
        <position position="1"/>
    </location>
</feature>
<accession>A0A8S2RAK1</accession>
<gene>
    <name evidence="1" type="ORF">OVA965_LOCUS29843</name>
    <name evidence="2" type="ORF">TMI583_LOCUS30635</name>
</gene>